<evidence type="ECO:0000256" key="5">
    <source>
        <dbReference type="ARBA" id="ARBA00007417"/>
    </source>
</evidence>
<dbReference type="Gene3D" id="3.40.430.10">
    <property type="entry name" value="Dihydrofolate Reductase, subunit A"/>
    <property type="match status" value="1"/>
</dbReference>
<comment type="pathway">
    <text evidence="2 14">Cofactor biosynthesis; riboflavin biosynthesis; 5-amino-6-(D-ribitylamino)uracil from GTP: step 2/4.</text>
</comment>
<dbReference type="SUPFAM" id="SSF53597">
    <property type="entry name" value="Dihydrofolate reductase-like"/>
    <property type="match status" value="1"/>
</dbReference>
<evidence type="ECO:0000256" key="16">
    <source>
        <dbReference type="PIRSR" id="PIRSR006769-2"/>
    </source>
</evidence>
<dbReference type="InterPro" id="IPR050765">
    <property type="entry name" value="Riboflavin_Biosynth_HTPR"/>
</dbReference>
<keyword evidence="11" id="KW-0511">Multifunctional enzyme</keyword>
<feature type="binding site" evidence="16">
    <location>
        <position position="177"/>
    </location>
    <ligand>
        <name>substrate</name>
    </ligand>
</feature>
<dbReference type="InterPro" id="IPR002125">
    <property type="entry name" value="CMP_dCMP_dom"/>
</dbReference>
<keyword evidence="8 14" id="KW-0862">Zinc</keyword>
<name>A0A0A2C396_PROMR</name>
<keyword evidence="9 14" id="KW-0521">NADP</keyword>
<protein>
    <recommendedName>
        <fullName evidence="14">Riboflavin biosynthesis protein RibD</fullName>
    </recommendedName>
    <domain>
        <recommendedName>
            <fullName evidence="14">Diaminohydroxyphosphoribosylaminopyrimidine deaminase</fullName>
            <shortName evidence="14">DRAP deaminase</shortName>
            <ecNumber evidence="14">3.5.4.26</ecNumber>
        </recommendedName>
        <alternativeName>
            <fullName evidence="14">Riboflavin-specific deaminase</fullName>
        </alternativeName>
    </domain>
    <domain>
        <recommendedName>
            <fullName evidence="14">5-amino-6-(5-phosphoribosylamino)uracil reductase</fullName>
            <ecNumber evidence="14">1.1.1.193</ecNumber>
        </recommendedName>
        <alternativeName>
            <fullName evidence="14">HTP reductase</fullName>
        </alternativeName>
    </domain>
</protein>
<dbReference type="GO" id="GO:0008270">
    <property type="term" value="F:zinc ion binding"/>
    <property type="evidence" value="ECO:0007669"/>
    <property type="project" value="InterPro"/>
</dbReference>
<comment type="function">
    <text evidence="1 14">Converts 2,5-diamino-6-(ribosylamino)-4(3h)-pyrimidinone 5'-phosphate into 5-amino-6-(ribosylamino)-2,4(1h,3h)-pyrimidinedione 5'-phosphate.</text>
</comment>
<evidence type="ECO:0000256" key="13">
    <source>
        <dbReference type="ARBA" id="ARBA00049886"/>
    </source>
</evidence>
<dbReference type="GO" id="GO:0008835">
    <property type="term" value="F:diaminohydroxyphosphoribosylaminopyrimidine deaminase activity"/>
    <property type="evidence" value="ECO:0007669"/>
    <property type="project" value="UniProtKB-EC"/>
</dbReference>
<evidence type="ECO:0000256" key="8">
    <source>
        <dbReference type="ARBA" id="ARBA00022833"/>
    </source>
</evidence>
<feature type="domain" description="CMP/dCMP-type deaminase" evidence="18">
    <location>
        <begin position="9"/>
        <end position="132"/>
    </location>
</feature>
<dbReference type="InterPro" id="IPR016192">
    <property type="entry name" value="APOBEC/CMP_deaminase_Zn-bd"/>
</dbReference>
<dbReference type="Pfam" id="PF00383">
    <property type="entry name" value="dCMP_cyt_deam_1"/>
    <property type="match status" value="1"/>
</dbReference>
<keyword evidence="10 14" id="KW-0560">Oxidoreductase</keyword>
<organism evidence="19 20">
    <name type="scientific">Prochlorococcus marinus str. PAC1</name>
    <dbReference type="NCBI Taxonomy" id="59924"/>
    <lineage>
        <taxon>Bacteria</taxon>
        <taxon>Bacillati</taxon>
        <taxon>Cyanobacteriota</taxon>
        <taxon>Cyanophyceae</taxon>
        <taxon>Synechococcales</taxon>
        <taxon>Prochlorococcaceae</taxon>
        <taxon>Prochlorococcus</taxon>
    </lineage>
</organism>
<feature type="binding site" evidence="16">
    <location>
        <position position="213"/>
    </location>
    <ligand>
        <name>substrate</name>
    </ligand>
</feature>
<feature type="binding site" evidence="17">
    <location>
        <position position="59"/>
    </location>
    <ligand>
        <name>Zn(2+)</name>
        <dbReference type="ChEBI" id="CHEBI:29105"/>
        <note>catalytic</note>
    </ligand>
</feature>
<gene>
    <name evidence="19" type="ORF">EV03_0744</name>
</gene>
<dbReference type="Proteomes" id="UP000030392">
    <property type="component" value="Unassembled WGS sequence"/>
</dbReference>
<dbReference type="RefSeq" id="WP_036905256.1">
    <property type="nucleotide sequence ID" value="NZ_CP138967.1"/>
</dbReference>
<dbReference type="PIRSF" id="PIRSF006769">
    <property type="entry name" value="RibD"/>
    <property type="match status" value="1"/>
</dbReference>
<comment type="pathway">
    <text evidence="3 14">Cofactor biosynthesis; riboflavin biosynthesis; 5-amino-6-(D-ribitylamino)uracil from GTP: step 3/4.</text>
</comment>
<feature type="binding site" evidence="16">
    <location>
        <position position="296"/>
    </location>
    <ligand>
        <name>substrate</name>
    </ligand>
</feature>
<keyword evidence="6 14" id="KW-0686">Riboflavin biosynthesis</keyword>
<evidence type="ECO:0000256" key="10">
    <source>
        <dbReference type="ARBA" id="ARBA00023002"/>
    </source>
</evidence>
<comment type="similarity">
    <text evidence="4 14">In the N-terminal section; belongs to the cytidine and deoxycytidylate deaminase family.</text>
</comment>
<evidence type="ECO:0000256" key="14">
    <source>
        <dbReference type="PIRNR" id="PIRNR006769"/>
    </source>
</evidence>
<comment type="cofactor">
    <cofactor evidence="14 17">
        <name>Zn(2+)</name>
        <dbReference type="ChEBI" id="CHEBI:29105"/>
    </cofactor>
    <text evidence="14 17">Binds 1 zinc ion.</text>
</comment>
<evidence type="ECO:0000256" key="15">
    <source>
        <dbReference type="PIRSR" id="PIRSR006769-1"/>
    </source>
</evidence>
<comment type="caution">
    <text evidence="19">The sequence shown here is derived from an EMBL/GenBank/DDBJ whole genome shotgun (WGS) entry which is preliminary data.</text>
</comment>
<dbReference type="PANTHER" id="PTHR38011:SF7">
    <property type="entry name" value="2,5-DIAMINO-6-RIBOSYLAMINO-4(3H)-PYRIMIDINONE 5'-PHOSPHATE REDUCTASE"/>
    <property type="match status" value="1"/>
</dbReference>
<evidence type="ECO:0000256" key="12">
    <source>
        <dbReference type="ARBA" id="ARBA00049861"/>
    </source>
</evidence>
<dbReference type="GO" id="GO:0050661">
    <property type="term" value="F:NADP binding"/>
    <property type="evidence" value="ECO:0007669"/>
    <property type="project" value="InterPro"/>
</dbReference>
<feature type="active site" description="Proton donor" evidence="15">
    <location>
        <position position="61"/>
    </location>
</feature>
<dbReference type="NCBIfam" id="TIGR00227">
    <property type="entry name" value="ribD_Cterm"/>
    <property type="match status" value="1"/>
</dbReference>
<keyword evidence="7 14" id="KW-0479">Metal-binding</keyword>
<dbReference type="InterPro" id="IPR002734">
    <property type="entry name" value="RibDG_C"/>
</dbReference>
<evidence type="ECO:0000256" key="3">
    <source>
        <dbReference type="ARBA" id="ARBA00004910"/>
    </source>
</evidence>
<dbReference type="InterPro" id="IPR016193">
    <property type="entry name" value="Cytidine_deaminase-like"/>
</dbReference>
<comment type="catalytic activity">
    <reaction evidence="13 14">
        <text>2,5-diamino-6-hydroxy-4-(5-phosphoribosylamino)-pyrimidine + H2O + H(+) = 5-amino-6-(5-phospho-D-ribosylamino)uracil + NH4(+)</text>
        <dbReference type="Rhea" id="RHEA:21868"/>
        <dbReference type="ChEBI" id="CHEBI:15377"/>
        <dbReference type="ChEBI" id="CHEBI:15378"/>
        <dbReference type="ChEBI" id="CHEBI:28938"/>
        <dbReference type="ChEBI" id="CHEBI:58453"/>
        <dbReference type="ChEBI" id="CHEBI:58614"/>
        <dbReference type="EC" id="3.5.4.26"/>
    </reaction>
</comment>
<feature type="binding site" evidence="16">
    <location>
        <position position="193"/>
    </location>
    <ligand>
        <name>substrate</name>
    </ligand>
</feature>
<dbReference type="InterPro" id="IPR024072">
    <property type="entry name" value="DHFR-like_dom_sf"/>
</dbReference>
<evidence type="ECO:0000313" key="19">
    <source>
        <dbReference type="EMBL" id="KGG20808.1"/>
    </source>
</evidence>
<feature type="binding site" evidence="16">
    <location>
        <position position="179"/>
    </location>
    <ligand>
        <name>NADP(+)</name>
        <dbReference type="ChEBI" id="CHEBI:58349"/>
    </ligand>
</feature>
<sequence>MINLAEDQKIWVPWMRRSIQLALLAEGRTSPNPLVGSIVLDSNGRLVGEGFHSGAGNSHAEIEALAQAGEKSLDGTIVVTLEPCCHQGLTPPCTEAIIRAGLKKVVVGMVDPDPRVSGNGISRLKDSGLEVIEGVLSQECESINREFSFRVRHGRPWGILKWAMSLDGKIGLPNGCSKWITDIPARHSVHRIRSKCDAVIVGGGTVRADNPLLTSREKSDFEPLRVVFSKTLNLPQSAKLWDTKIARTIVAYGPEGDESFFSDLPNGPEKLRLNSNNPSELLSSLAKKGCNKILWECGPQLATSAIEANCVQELVVFVAPKLLGGMSSMSPLNNFGFESISSSYKLQHSFLDRKGEDVCWKLIF</sequence>
<comment type="catalytic activity">
    <reaction evidence="12 14">
        <text>5-amino-6-(5-phospho-D-ribitylamino)uracil + NADP(+) = 5-amino-6-(5-phospho-D-ribosylamino)uracil + NADPH + H(+)</text>
        <dbReference type="Rhea" id="RHEA:17845"/>
        <dbReference type="ChEBI" id="CHEBI:15378"/>
        <dbReference type="ChEBI" id="CHEBI:57783"/>
        <dbReference type="ChEBI" id="CHEBI:58349"/>
        <dbReference type="ChEBI" id="CHEBI:58421"/>
        <dbReference type="ChEBI" id="CHEBI:58453"/>
        <dbReference type="EC" id="1.1.1.193"/>
    </reaction>
</comment>
<dbReference type="EC" id="1.1.1.193" evidence="14"/>
<dbReference type="EMBL" id="JNAX01000010">
    <property type="protein sequence ID" value="KGG20808.1"/>
    <property type="molecule type" value="Genomic_DNA"/>
</dbReference>
<dbReference type="NCBIfam" id="TIGR00326">
    <property type="entry name" value="eubact_ribD"/>
    <property type="match status" value="1"/>
</dbReference>
<feature type="binding site" evidence="17">
    <location>
        <position position="93"/>
    </location>
    <ligand>
        <name>Zn(2+)</name>
        <dbReference type="ChEBI" id="CHEBI:29105"/>
        <note>catalytic</note>
    </ligand>
</feature>
<comment type="similarity">
    <text evidence="5 14">In the C-terminal section; belongs to the HTP reductase family.</text>
</comment>
<evidence type="ECO:0000256" key="7">
    <source>
        <dbReference type="ARBA" id="ARBA00022723"/>
    </source>
</evidence>
<evidence type="ECO:0000256" key="11">
    <source>
        <dbReference type="ARBA" id="ARBA00023268"/>
    </source>
</evidence>
<dbReference type="UniPathway" id="UPA00275">
    <property type="reaction ID" value="UER00401"/>
</dbReference>
<dbReference type="InterPro" id="IPR011549">
    <property type="entry name" value="RibD_C"/>
</dbReference>
<feature type="binding site" evidence="16">
    <location>
        <position position="216"/>
    </location>
    <ligand>
        <name>substrate</name>
    </ligand>
</feature>
<proteinExistence type="inferred from homology"/>
<dbReference type="SUPFAM" id="SSF53927">
    <property type="entry name" value="Cytidine deaminase-like"/>
    <property type="match status" value="1"/>
</dbReference>
<feature type="binding site" evidence="17">
    <location>
        <position position="84"/>
    </location>
    <ligand>
        <name>Zn(2+)</name>
        <dbReference type="ChEBI" id="CHEBI:29105"/>
        <note>catalytic</note>
    </ligand>
</feature>
<feature type="binding site" evidence="16">
    <location>
        <begin position="298"/>
        <end position="304"/>
    </location>
    <ligand>
        <name>NADP(+)</name>
        <dbReference type="ChEBI" id="CHEBI:58349"/>
    </ligand>
</feature>
<dbReference type="Pfam" id="PF01872">
    <property type="entry name" value="RibD_C"/>
    <property type="match status" value="1"/>
</dbReference>
<dbReference type="PROSITE" id="PS51747">
    <property type="entry name" value="CYT_DCMP_DEAMINASES_2"/>
    <property type="match status" value="1"/>
</dbReference>
<dbReference type="PROSITE" id="PS00903">
    <property type="entry name" value="CYT_DCMP_DEAMINASES_1"/>
    <property type="match status" value="1"/>
</dbReference>
<dbReference type="Gene3D" id="3.40.140.10">
    <property type="entry name" value="Cytidine Deaminase, domain 2"/>
    <property type="match status" value="1"/>
</dbReference>
<evidence type="ECO:0000256" key="2">
    <source>
        <dbReference type="ARBA" id="ARBA00004882"/>
    </source>
</evidence>
<accession>A0A0A2C396</accession>
<dbReference type="CDD" id="cd01284">
    <property type="entry name" value="Riboflavin_deaminase-reductase"/>
    <property type="match status" value="1"/>
</dbReference>
<dbReference type="InterPro" id="IPR004794">
    <property type="entry name" value="Eubact_RibD"/>
</dbReference>
<evidence type="ECO:0000313" key="20">
    <source>
        <dbReference type="Proteomes" id="UP000030392"/>
    </source>
</evidence>
<evidence type="ECO:0000256" key="9">
    <source>
        <dbReference type="ARBA" id="ARBA00022857"/>
    </source>
</evidence>
<evidence type="ECO:0000256" key="6">
    <source>
        <dbReference type="ARBA" id="ARBA00022619"/>
    </source>
</evidence>
<dbReference type="PANTHER" id="PTHR38011">
    <property type="entry name" value="DIHYDROFOLATE REDUCTASE FAMILY PROTEIN (AFU_ORTHOLOGUE AFUA_8G06820)"/>
    <property type="match status" value="1"/>
</dbReference>
<feature type="binding site" evidence="16">
    <location>
        <position position="163"/>
    </location>
    <ligand>
        <name>NADP(+)</name>
        <dbReference type="ChEBI" id="CHEBI:58349"/>
    </ligand>
</feature>
<evidence type="ECO:0000256" key="1">
    <source>
        <dbReference type="ARBA" id="ARBA00002151"/>
    </source>
</evidence>
<dbReference type="GO" id="GO:0009231">
    <property type="term" value="P:riboflavin biosynthetic process"/>
    <property type="evidence" value="ECO:0007669"/>
    <property type="project" value="UniProtKB-UniPathway"/>
</dbReference>
<evidence type="ECO:0000256" key="4">
    <source>
        <dbReference type="ARBA" id="ARBA00005259"/>
    </source>
</evidence>
<feature type="binding site" evidence="16">
    <location>
        <position position="205"/>
    </location>
    <ligand>
        <name>NADP(+)</name>
        <dbReference type="ChEBI" id="CHEBI:58349"/>
    </ligand>
</feature>
<dbReference type="EC" id="3.5.4.26" evidence="14"/>
<evidence type="ECO:0000256" key="17">
    <source>
        <dbReference type="PIRSR" id="PIRSR006769-3"/>
    </source>
</evidence>
<evidence type="ECO:0000259" key="18">
    <source>
        <dbReference type="PROSITE" id="PS51747"/>
    </source>
</evidence>
<dbReference type="GO" id="GO:0008703">
    <property type="term" value="F:5-amino-6-(5-phosphoribosylamino)uracil reductase activity"/>
    <property type="evidence" value="ECO:0007669"/>
    <property type="project" value="UniProtKB-EC"/>
</dbReference>
<reference evidence="20" key="1">
    <citation type="journal article" date="2014" name="Sci. Data">
        <title>Genomes of diverse isolates of the marine cyanobacterium Prochlorococcus.</title>
        <authorList>
            <person name="Biller S."/>
            <person name="Berube P."/>
            <person name="Thompson J."/>
            <person name="Kelly L."/>
            <person name="Roggensack S."/>
            <person name="Awad L."/>
            <person name="Roache-Johnson K."/>
            <person name="Ding H."/>
            <person name="Giovannoni S.J."/>
            <person name="Moore L.R."/>
            <person name="Chisholm S.W."/>
        </authorList>
    </citation>
    <scope>NUCLEOTIDE SEQUENCE [LARGE SCALE GENOMIC DNA]</scope>
    <source>
        <strain evidence="20">PAC1</strain>
    </source>
</reference>
<keyword evidence="14 19" id="KW-0378">Hydrolase</keyword>
<dbReference type="AlphaFoldDB" id="A0A0A2C396"/>
<feature type="binding site" evidence="16">
    <location>
        <position position="209"/>
    </location>
    <ligand>
        <name>NADP(+)</name>
        <dbReference type="ChEBI" id="CHEBI:58349"/>
    </ligand>
</feature>